<evidence type="ECO:0000256" key="5">
    <source>
        <dbReference type="ARBA" id="ARBA00022989"/>
    </source>
</evidence>
<dbReference type="SUPFAM" id="SSF56317">
    <property type="entry name" value="Carbon-nitrogen hydrolase"/>
    <property type="match status" value="1"/>
</dbReference>
<evidence type="ECO:0000256" key="1">
    <source>
        <dbReference type="ARBA" id="ARBA00004651"/>
    </source>
</evidence>
<dbReference type="Gene3D" id="3.60.110.10">
    <property type="entry name" value="Carbon-nitrogen hydrolase"/>
    <property type="match status" value="1"/>
</dbReference>
<dbReference type="GO" id="GO:0005886">
    <property type="term" value="C:plasma membrane"/>
    <property type="evidence" value="ECO:0007669"/>
    <property type="project" value="UniProtKB-SubCell"/>
</dbReference>
<dbReference type="RefSeq" id="WP_285663088.1">
    <property type="nucleotide sequence ID" value="NZ_BSTX01000002.1"/>
</dbReference>
<feature type="transmembrane region" description="Helical" evidence="8">
    <location>
        <begin position="116"/>
        <end position="144"/>
    </location>
</feature>
<evidence type="ECO:0000313" key="11">
    <source>
        <dbReference type="Proteomes" id="UP001165079"/>
    </source>
</evidence>
<dbReference type="GO" id="GO:0042158">
    <property type="term" value="P:lipoprotein biosynthetic process"/>
    <property type="evidence" value="ECO:0007669"/>
    <property type="project" value="InterPro"/>
</dbReference>
<evidence type="ECO:0000256" key="3">
    <source>
        <dbReference type="ARBA" id="ARBA00022679"/>
    </source>
</evidence>
<keyword evidence="2" id="KW-1003">Cell membrane</keyword>
<evidence type="ECO:0000256" key="4">
    <source>
        <dbReference type="ARBA" id="ARBA00022692"/>
    </source>
</evidence>
<dbReference type="AlphaFoldDB" id="A0A9W6SKY9"/>
<accession>A0A9W6SKY9</accession>
<keyword evidence="3" id="KW-0808">Transferase</keyword>
<reference evidence="10" key="1">
    <citation type="submission" date="2023-03" db="EMBL/GenBank/DDBJ databases">
        <title>Actinorhabdospora filicis NBRC 111898.</title>
        <authorList>
            <person name="Ichikawa N."/>
            <person name="Sato H."/>
            <person name="Tonouchi N."/>
        </authorList>
    </citation>
    <scope>NUCLEOTIDE SEQUENCE</scope>
    <source>
        <strain evidence="10">NBRC 111898</strain>
    </source>
</reference>
<dbReference type="PANTHER" id="PTHR38686">
    <property type="entry name" value="APOLIPOPROTEIN N-ACYLTRANSFERASE"/>
    <property type="match status" value="1"/>
</dbReference>
<sequence length="479" mass="49120">MAWKPEPRRIVPPLTALAVSAALFYLGTGFTPIGLLAWLAPLPVLLVAPRVRGLTATAIAFAAWFLGSANSWGYYLDSFDVPLPIAIPIVVGQAVLFAGGVALYRALLTAGRPLPAALAPPALWAGAIFLIGMASPVGVIGPLATSQADIPVVLRLASLTGGTGIEFLVLFIPCGLAAALTVRKGRALTAIVTAAVLAAALGYGLARPLAGAGPGRTVALVARDHSPWAPDVTTPEGREILAAYTERIAALPDDVDLAVVPEGAFTVHAPDLPALTEPLRATGVDVAIGVIYYENDRKYNTTLAVPADGGPPAMYRMWHANPSGGLTAGTDLVMLPGTGDVALGMCRDVNFPDPAGAYADAGAKSIVLPGRDGDSNGRQHAIAAVIRGVEHGMSVAWSADQGVVLLADAHGRILAEGPTDGTGFTIVSAVLPDGPGATPYTRLGDWFGWTSAALALALLVAPRWLTRRRTPGSAAPGSP</sequence>
<dbReference type="PANTHER" id="PTHR38686:SF1">
    <property type="entry name" value="APOLIPOPROTEIN N-ACYLTRANSFERASE"/>
    <property type="match status" value="1"/>
</dbReference>
<keyword evidence="6 8" id="KW-0472">Membrane</keyword>
<comment type="caution">
    <text evidence="10">The sequence shown here is derived from an EMBL/GenBank/DDBJ whole genome shotgun (WGS) entry which is preliminary data.</text>
</comment>
<feature type="transmembrane region" description="Helical" evidence="8">
    <location>
        <begin position="54"/>
        <end position="75"/>
    </location>
</feature>
<keyword evidence="4 8" id="KW-0812">Transmembrane</keyword>
<name>A0A9W6SKY9_9ACTN</name>
<evidence type="ECO:0000256" key="2">
    <source>
        <dbReference type="ARBA" id="ARBA00022475"/>
    </source>
</evidence>
<evidence type="ECO:0000313" key="10">
    <source>
        <dbReference type="EMBL" id="GLZ77908.1"/>
    </source>
</evidence>
<comment type="subcellular location">
    <subcellularLocation>
        <location evidence="1">Cell membrane</location>
        <topology evidence="1">Multi-pass membrane protein</topology>
    </subcellularLocation>
</comment>
<dbReference type="Proteomes" id="UP001165079">
    <property type="component" value="Unassembled WGS sequence"/>
</dbReference>
<evidence type="ECO:0000256" key="8">
    <source>
        <dbReference type="SAM" id="Phobius"/>
    </source>
</evidence>
<keyword evidence="11" id="KW-1185">Reference proteome</keyword>
<dbReference type="InterPro" id="IPR036526">
    <property type="entry name" value="C-N_Hydrolase_sf"/>
</dbReference>
<dbReference type="InterPro" id="IPR003010">
    <property type="entry name" value="C-N_Hydrolase"/>
</dbReference>
<feature type="transmembrane region" description="Helical" evidence="8">
    <location>
        <begin position="22"/>
        <end position="47"/>
    </location>
</feature>
<feature type="transmembrane region" description="Helical" evidence="8">
    <location>
        <begin position="156"/>
        <end position="180"/>
    </location>
</feature>
<keyword evidence="5 8" id="KW-1133">Transmembrane helix</keyword>
<evidence type="ECO:0000256" key="6">
    <source>
        <dbReference type="ARBA" id="ARBA00023136"/>
    </source>
</evidence>
<gene>
    <name evidence="10" type="primary">lnt</name>
    <name evidence="10" type="ORF">Afil01_27150</name>
</gene>
<dbReference type="InterPro" id="IPR045378">
    <property type="entry name" value="LNT_N"/>
</dbReference>
<evidence type="ECO:0000259" key="9">
    <source>
        <dbReference type="PROSITE" id="PS50263"/>
    </source>
</evidence>
<proteinExistence type="predicted"/>
<feature type="domain" description="CN hydrolase" evidence="9">
    <location>
        <begin position="216"/>
        <end position="432"/>
    </location>
</feature>
<dbReference type="GO" id="GO:0016410">
    <property type="term" value="F:N-acyltransferase activity"/>
    <property type="evidence" value="ECO:0007669"/>
    <property type="project" value="InterPro"/>
</dbReference>
<dbReference type="PROSITE" id="PS50263">
    <property type="entry name" value="CN_HYDROLASE"/>
    <property type="match status" value="1"/>
</dbReference>
<evidence type="ECO:0000256" key="7">
    <source>
        <dbReference type="ARBA" id="ARBA00023315"/>
    </source>
</evidence>
<keyword evidence="7" id="KW-0012">Acyltransferase</keyword>
<dbReference type="EMBL" id="BSTX01000002">
    <property type="protein sequence ID" value="GLZ77908.1"/>
    <property type="molecule type" value="Genomic_DNA"/>
</dbReference>
<protein>
    <submittedName>
        <fullName evidence="10">Apolipoprotein N-acyltransferase</fullName>
    </submittedName>
</protein>
<feature type="transmembrane region" description="Helical" evidence="8">
    <location>
        <begin position="187"/>
        <end position="206"/>
    </location>
</feature>
<dbReference type="Pfam" id="PF20154">
    <property type="entry name" value="LNT_N"/>
    <property type="match status" value="1"/>
</dbReference>
<organism evidence="10 11">
    <name type="scientific">Actinorhabdospora filicis</name>
    <dbReference type="NCBI Taxonomy" id="1785913"/>
    <lineage>
        <taxon>Bacteria</taxon>
        <taxon>Bacillati</taxon>
        <taxon>Actinomycetota</taxon>
        <taxon>Actinomycetes</taxon>
        <taxon>Micromonosporales</taxon>
        <taxon>Micromonosporaceae</taxon>
        <taxon>Actinorhabdospora</taxon>
    </lineage>
</organism>
<feature type="transmembrane region" description="Helical" evidence="8">
    <location>
        <begin position="81"/>
        <end position="104"/>
    </location>
</feature>
<dbReference type="InterPro" id="IPR004563">
    <property type="entry name" value="Apolipo_AcylTrfase"/>
</dbReference>